<accession>W4FRC6</accession>
<dbReference type="SUPFAM" id="SSF56204">
    <property type="entry name" value="Hect, E3 ligase catalytic domain"/>
    <property type="match status" value="1"/>
</dbReference>
<dbReference type="PANTHER" id="PTHR11254:SF440">
    <property type="entry name" value="E3 UBIQUITIN-PROTEIN LIGASE NEDD-4"/>
    <property type="match status" value="1"/>
</dbReference>
<dbReference type="PROSITE" id="PS50237">
    <property type="entry name" value="HECT"/>
    <property type="match status" value="1"/>
</dbReference>
<dbReference type="RefSeq" id="XP_009841231.1">
    <property type="nucleotide sequence ID" value="XM_009842929.1"/>
</dbReference>
<dbReference type="CDD" id="cd00078">
    <property type="entry name" value="HECTc"/>
    <property type="match status" value="1"/>
</dbReference>
<dbReference type="Gene3D" id="3.30.2410.10">
    <property type="entry name" value="Hect, E3 ligase catalytic domain"/>
    <property type="match status" value="1"/>
</dbReference>
<gene>
    <name evidence="13" type="ORF">H257_14977</name>
</gene>
<dbReference type="PROSITE" id="PS01358">
    <property type="entry name" value="ZF_RANBP2_1"/>
    <property type="match status" value="1"/>
</dbReference>
<keyword evidence="6 10" id="KW-0863">Zinc-finger</keyword>
<dbReference type="FunFam" id="3.30.2410.10:FF:000009">
    <property type="entry name" value="Probable E3 ubiquitin-protein ligase HECTD2"/>
    <property type="match status" value="1"/>
</dbReference>
<dbReference type="GO" id="GO:0008270">
    <property type="term" value="F:zinc ion binding"/>
    <property type="evidence" value="ECO:0007669"/>
    <property type="project" value="UniProtKB-KW"/>
</dbReference>
<comment type="catalytic activity">
    <reaction evidence="1">
        <text>S-ubiquitinyl-[E2 ubiquitin-conjugating enzyme]-L-cysteine + [acceptor protein]-L-lysine = [E2 ubiquitin-conjugating enzyme]-L-cysteine + N(6)-ubiquitinyl-[acceptor protein]-L-lysine.</text>
        <dbReference type="EC" id="2.3.2.26"/>
    </reaction>
</comment>
<dbReference type="EC" id="2.3.2.26" evidence="3"/>
<proteinExistence type="predicted"/>
<evidence type="ECO:0000256" key="9">
    <source>
        <dbReference type="PROSITE-ProRule" id="PRU00104"/>
    </source>
</evidence>
<keyword evidence="5" id="KW-0479">Metal-binding</keyword>
<evidence type="ECO:0000259" key="11">
    <source>
        <dbReference type="PROSITE" id="PS50199"/>
    </source>
</evidence>
<dbReference type="EMBL" id="KI913177">
    <property type="protein sequence ID" value="ETV69374.1"/>
    <property type="molecule type" value="Genomic_DNA"/>
</dbReference>
<dbReference type="PANTHER" id="PTHR11254">
    <property type="entry name" value="HECT DOMAIN UBIQUITIN-PROTEIN LIGASE"/>
    <property type="match status" value="1"/>
</dbReference>
<reference evidence="13" key="1">
    <citation type="submission" date="2013-12" db="EMBL/GenBank/DDBJ databases">
        <title>The Genome Sequence of Aphanomyces astaci APO3.</title>
        <authorList>
            <consortium name="The Broad Institute Genomics Platform"/>
            <person name="Russ C."/>
            <person name="Tyler B."/>
            <person name="van West P."/>
            <person name="Dieguez-Uribeondo J."/>
            <person name="Young S.K."/>
            <person name="Zeng Q."/>
            <person name="Gargeya S."/>
            <person name="Fitzgerald M."/>
            <person name="Abouelleil A."/>
            <person name="Alvarado L."/>
            <person name="Chapman S.B."/>
            <person name="Gainer-Dewar J."/>
            <person name="Goldberg J."/>
            <person name="Griggs A."/>
            <person name="Gujja S."/>
            <person name="Hansen M."/>
            <person name="Howarth C."/>
            <person name="Imamovic A."/>
            <person name="Ireland A."/>
            <person name="Larimer J."/>
            <person name="McCowan C."/>
            <person name="Murphy C."/>
            <person name="Pearson M."/>
            <person name="Poon T.W."/>
            <person name="Priest M."/>
            <person name="Roberts A."/>
            <person name="Saif S."/>
            <person name="Shea T."/>
            <person name="Sykes S."/>
            <person name="Wortman J."/>
            <person name="Nusbaum C."/>
            <person name="Birren B."/>
        </authorList>
    </citation>
    <scope>NUCLEOTIDE SEQUENCE [LARGE SCALE GENOMIC DNA]</scope>
    <source>
        <strain evidence="13">APO3</strain>
    </source>
</reference>
<dbReference type="InterPro" id="IPR000569">
    <property type="entry name" value="HECT_dom"/>
</dbReference>
<evidence type="ECO:0000256" key="6">
    <source>
        <dbReference type="ARBA" id="ARBA00022771"/>
    </source>
</evidence>
<dbReference type="InterPro" id="IPR050409">
    <property type="entry name" value="E3_ubiq-protein_ligase"/>
</dbReference>
<evidence type="ECO:0000313" key="13">
    <source>
        <dbReference type="EMBL" id="ETV69374.1"/>
    </source>
</evidence>
<protein>
    <recommendedName>
        <fullName evidence="3">HECT-type E3 ubiquitin transferase</fullName>
        <ecNumber evidence="3">2.3.2.26</ecNumber>
    </recommendedName>
</protein>
<evidence type="ECO:0000259" key="12">
    <source>
        <dbReference type="PROSITE" id="PS50237"/>
    </source>
</evidence>
<name>W4FRC6_APHAT</name>
<dbReference type="InterPro" id="IPR001876">
    <property type="entry name" value="Znf_RanBP2"/>
</dbReference>
<evidence type="ECO:0000256" key="5">
    <source>
        <dbReference type="ARBA" id="ARBA00022723"/>
    </source>
</evidence>
<dbReference type="Pfam" id="PF00632">
    <property type="entry name" value="HECT"/>
    <property type="match status" value="1"/>
</dbReference>
<dbReference type="SMART" id="SM00119">
    <property type="entry name" value="HECTc"/>
    <property type="match status" value="1"/>
</dbReference>
<keyword evidence="4" id="KW-0808">Transferase</keyword>
<evidence type="ECO:0000256" key="8">
    <source>
        <dbReference type="ARBA" id="ARBA00022833"/>
    </source>
</evidence>
<organism evidence="13">
    <name type="scientific">Aphanomyces astaci</name>
    <name type="common">Crayfish plague agent</name>
    <dbReference type="NCBI Taxonomy" id="112090"/>
    <lineage>
        <taxon>Eukaryota</taxon>
        <taxon>Sar</taxon>
        <taxon>Stramenopiles</taxon>
        <taxon>Oomycota</taxon>
        <taxon>Saprolegniomycetes</taxon>
        <taxon>Saprolegniales</taxon>
        <taxon>Verrucalvaceae</taxon>
        <taxon>Aphanomyces</taxon>
    </lineage>
</organism>
<dbReference type="Gene3D" id="3.90.1750.10">
    <property type="entry name" value="Hect, E3 ligase catalytic domains"/>
    <property type="match status" value="1"/>
</dbReference>
<sequence length="653" mass="74044">MDVTRNSEFMPGLQRADIEELLSDANRWECAVCAFSNVAMKPTCSLCGGLKDSHFLEHALDEIDYALLTDRPRSRSYRDAFLTPLSSSSLSMRTSKMTLLNTFHRMSSFFFHKLVAPDDLNPRQRSARMRKEWVRKLDVKDRPYWKRRILDATRVVPAFVVQLMSSSDRLKALAVIHRRTSTVLGTLDEEDTIVVLEDKGLHHVDDDVAMLHDDGDDEDVKHIMYLPVEAVRATRSVLGEAVDPALWRHLHQLSRQPFSTKYTWYLHQASTLMQSYDMGYCRMKVARATAFTEAVENIAFLKQSALCSIIRVQFRGESGLDAGAIQREWYLLVAQGFLDDATGLFMVTNRDDNAYFINPNAAAAMHRQHMTTSRAKPPGVSHSQAFRAAGRFIGRALLDGQMLPLHFCPVLFKLLLGIPVTLDDIESLDKTIYSSLRFVLDHDNADDLCLTFSATERQDDTIVEVDLVAGGRDIAVTDANKHEYVDLMTRYLLFDRIDDSLRDMIQGLYEVVPPELLIPFDHKEFELILCGLSEIDVYDWKANTVTSSNLHATETLDWFWACVEAMSPADRAKLLQYSTGSSRVPVQGFKGLTSYDGKICYFTLKGITYTPGGYPCAHACYNRIDLPMYPRKDLMEDALTMLLLSDPTGFNIE</sequence>
<evidence type="ECO:0000256" key="3">
    <source>
        <dbReference type="ARBA" id="ARBA00012485"/>
    </source>
</evidence>
<dbReference type="VEuPathDB" id="FungiDB:H257_14977"/>
<dbReference type="STRING" id="112090.W4FRC6"/>
<comment type="pathway">
    <text evidence="2">Protein modification; protein ubiquitination.</text>
</comment>
<dbReference type="PROSITE" id="PS50199">
    <property type="entry name" value="ZF_RANBP2_2"/>
    <property type="match status" value="1"/>
</dbReference>
<feature type="domain" description="HECT" evidence="12">
    <location>
        <begin position="297"/>
        <end position="653"/>
    </location>
</feature>
<dbReference type="GO" id="GO:0061630">
    <property type="term" value="F:ubiquitin protein ligase activity"/>
    <property type="evidence" value="ECO:0007669"/>
    <property type="project" value="UniProtKB-EC"/>
</dbReference>
<evidence type="ECO:0000256" key="7">
    <source>
        <dbReference type="ARBA" id="ARBA00022786"/>
    </source>
</evidence>
<dbReference type="OrthoDB" id="8068875at2759"/>
<dbReference type="GO" id="GO:0005737">
    <property type="term" value="C:cytoplasm"/>
    <property type="evidence" value="ECO:0007669"/>
    <property type="project" value="TreeGrafter"/>
</dbReference>
<dbReference type="GO" id="GO:0016567">
    <property type="term" value="P:protein ubiquitination"/>
    <property type="evidence" value="ECO:0007669"/>
    <property type="project" value="TreeGrafter"/>
</dbReference>
<feature type="active site" description="Glycyl thioester intermediate" evidence="9">
    <location>
        <position position="620"/>
    </location>
</feature>
<dbReference type="GO" id="GO:0006511">
    <property type="term" value="P:ubiquitin-dependent protein catabolic process"/>
    <property type="evidence" value="ECO:0007669"/>
    <property type="project" value="TreeGrafter"/>
</dbReference>
<dbReference type="InterPro" id="IPR035983">
    <property type="entry name" value="Hect_E3_ubiquitin_ligase"/>
</dbReference>
<evidence type="ECO:0000256" key="4">
    <source>
        <dbReference type="ARBA" id="ARBA00022679"/>
    </source>
</evidence>
<dbReference type="FunFam" id="3.30.2160.10:FF:000001">
    <property type="entry name" value="E3 ubiquitin-protein ligase NEDD4-like"/>
    <property type="match status" value="1"/>
</dbReference>
<dbReference type="GeneID" id="20816973"/>
<feature type="domain" description="RanBP2-type" evidence="11">
    <location>
        <begin position="24"/>
        <end position="53"/>
    </location>
</feature>
<keyword evidence="8" id="KW-0862">Zinc</keyword>
<evidence type="ECO:0000256" key="2">
    <source>
        <dbReference type="ARBA" id="ARBA00004906"/>
    </source>
</evidence>
<dbReference type="Gene3D" id="3.30.2160.10">
    <property type="entry name" value="Hect, E3 ligase catalytic domain"/>
    <property type="match status" value="1"/>
</dbReference>
<dbReference type="AlphaFoldDB" id="W4FRC6"/>
<evidence type="ECO:0000256" key="10">
    <source>
        <dbReference type="PROSITE-ProRule" id="PRU00322"/>
    </source>
</evidence>
<evidence type="ECO:0000256" key="1">
    <source>
        <dbReference type="ARBA" id="ARBA00000885"/>
    </source>
</evidence>
<keyword evidence="7 9" id="KW-0833">Ubl conjugation pathway</keyword>